<dbReference type="eggNOG" id="arCOG02240">
    <property type="taxonomic scope" value="Archaea"/>
</dbReference>
<dbReference type="RefSeq" id="WP_012616735.1">
    <property type="nucleotide sequence ID" value="NC_011832.1"/>
</dbReference>
<dbReference type="OrthoDB" id="8161at2157"/>
<reference evidence="4 5" key="1">
    <citation type="journal article" date="2015" name="Genome Announc.">
        <title>Complete Genome Sequence of Methanosphaerula palustris E1-9CT, a Hydrogenotrophic Methanogen Isolated from a Minerotrophic Fen Peatland.</title>
        <authorList>
            <person name="Cadillo-Quiroz H."/>
            <person name="Browne P."/>
            <person name="Kyrpides N."/>
            <person name="Woyke T."/>
            <person name="Goodwin L."/>
            <person name="Detter C."/>
            <person name="Yavitt J.B."/>
            <person name="Zinder S.H."/>
        </authorList>
    </citation>
    <scope>NUCLEOTIDE SEQUENCE [LARGE SCALE GENOMIC DNA]</scope>
    <source>
        <strain evidence="5">ATCC BAA-1556 / DSM 19958 / E1-9c</strain>
    </source>
</reference>
<organism evidence="4 5">
    <name type="scientific">Methanosphaerula palustris (strain ATCC BAA-1556 / DSM 19958 / E1-9c)</name>
    <dbReference type="NCBI Taxonomy" id="521011"/>
    <lineage>
        <taxon>Archaea</taxon>
        <taxon>Methanobacteriati</taxon>
        <taxon>Methanobacteriota</taxon>
        <taxon>Stenosarchaea group</taxon>
        <taxon>Methanomicrobia</taxon>
        <taxon>Methanomicrobiales</taxon>
        <taxon>Methanoregulaceae</taxon>
        <taxon>Methanosphaerula</taxon>
    </lineage>
</organism>
<keyword evidence="2" id="KW-0413">Isomerase</keyword>
<dbReference type="InterPro" id="IPR014347">
    <property type="entry name" value="Tautomerase/MIF_sf"/>
</dbReference>
<name>B8GI65_METPE</name>
<proteinExistence type="inferred from homology"/>
<dbReference type="GeneID" id="7270132"/>
<evidence type="ECO:0000313" key="5">
    <source>
        <dbReference type="Proteomes" id="UP000002457"/>
    </source>
</evidence>
<dbReference type="Pfam" id="PF01361">
    <property type="entry name" value="Tautomerase"/>
    <property type="match status" value="1"/>
</dbReference>
<accession>B8GI65</accession>
<dbReference type="STRING" id="521011.Mpal_0020"/>
<sequence>MPVVTIQMAEGRSLDQKRKVAQDITHSIAENFHIDPGMITVMIQELKKENIAKSGVLLSES</sequence>
<keyword evidence="5" id="KW-1185">Reference proteome</keyword>
<dbReference type="Gene3D" id="3.30.429.10">
    <property type="entry name" value="Macrophage Migration Inhibitory Factor"/>
    <property type="match status" value="1"/>
</dbReference>
<evidence type="ECO:0000256" key="1">
    <source>
        <dbReference type="ARBA" id="ARBA00006723"/>
    </source>
</evidence>
<dbReference type="KEGG" id="mpl:Mpal_0020"/>
<dbReference type="EMBL" id="CP001338">
    <property type="protein sequence ID" value="ACL15416.1"/>
    <property type="molecule type" value="Genomic_DNA"/>
</dbReference>
<feature type="domain" description="4-oxalocrotonate tautomerase-like" evidence="3">
    <location>
        <begin position="2"/>
        <end position="59"/>
    </location>
</feature>
<dbReference type="Proteomes" id="UP000002457">
    <property type="component" value="Chromosome"/>
</dbReference>
<dbReference type="AlphaFoldDB" id="B8GI65"/>
<gene>
    <name evidence="4" type="ordered locus">Mpal_0020</name>
</gene>
<evidence type="ECO:0000313" key="4">
    <source>
        <dbReference type="EMBL" id="ACL15416.1"/>
    </source>
</evidence>
<protein>
    <submittedName>
        <fullName evidence="4">4-oxalocrotonate tautomerase</fullName>
    </submittedName>
</protein>
<evidence type="ECO:0000259" key="3">
    <source>
        <dbReference type="Pfam" id="PF01361"/>
    </source>
</evidence>
<evidence type="ECO:0000256" key="2">
    <source>
        <dbReference type="ARBA" id="ARBA00023235"/>
    </source>
</evidence>
<dbReference type="PANTHER" id="PTHR35530:SF1">
    <property type="entry name" value="2-HYDROXYMUCONATE TAUTOMERASE"/>
    <property type="match status" value="1"/>
</dbReference>
<dbReference type="GO" id="GO:0016853">
    <property type="term" value="F:isomerase activity"/>
    <property type="evidence" value="ECO:0007669"/>
    <property type="project" value="UniProtKB-KW"/>
</dbReference>
<dbReference type="PANTHER" id="PTHR35530">
    <property type="entry name" value="TAUTOMERASE-RELATED"/>
    <property type="match status" value="1"/>
</dbReference>
<dbReference type="SUPFAM" id="SSF55331">
    <property type="entry name" value="Tautomerase/MIF"/>
    <property type="match status" value="1"/>
</dbReference>
<comment type="similarity">
    <text evidence="1">Belongs to the 4-oxalocrotonate tautomerase family.</text>
</comment>
<dbReference type="HOGENOM" id="CLU_148073_5_1_2"/>
<dbReference type="InterPro" id="IPR004370">
    <property type="entry name" value="4-OT-like_dom"/>
</dbReference>